<organism evidence="8">
    <name type="scientific">Candidatus Actinomarina minuta</name>
    <dbReference type="NCBI Taxonomy" id="1389454"/>
    <lineage>
        <taxon>Bacteria</taxon>
        <taxon>Bacillati</taxon>
        <taxon>Actinomycetota</taxon>
        <taxon>Actinomycetes</taxon>
        <taxon>Candidatus Actinomarinidae</taxon>
        <taxon>Candidatus Actinomarinales</taxon>
        <taxon>Candidatus Actinomarineae</taxon>
        <taxon>Candidatus Actinomarinaceae</taxon>
        <taxon>Candidatus Actinomarina</taxon>
    </lineage>
</organism>
<dbReference type="Pfam" id="PF01791">
    <property type="entry name" value="DeoC"/>
    <property type="match status" value="1"/>
</dbReference>
<dbReference type="CDD" id="cd00959">
    <property type="entry name" value="DeoC"/>
    <property type="match status" value="1"/>
</dbReference>
<dbReference type="GO" id="GO:0016052">
    <property type="term" value="P:carbohydrate catabolic process"/>
    <property type="evidence" value="ECO:0007669"/>
    <property type="project" value="TreeGrafter"/>
</dbReference>
<reference evidence="8" key="1">
    <citation type="journal article" date="2013" name="Sci. Rep.">
        <title>Metagenomics uncovers a new group of low GC and ultra-small marine Actinobacteria.</title>
        <authorList>
            <person name="Ghai R."/>
            <person name="Mizuno C.M."/>
            <person name="Picazo A."/>
            <person name="Camacho A."/>
            <person name="Rodriguez-Valera F."/>
        </authorList>
    </citation>
    <scope>NUCLEOTIDE SEQUENCE</scope>
</reference>
<comment type="pathway">
    <text evidence="1">Carbohydrate degradation; 2-deoxy-D-ribose 1-phosphate degradation; D-glyceraldehyde 3-phosphate and acetaldehyde from 2-deoxy-alpha-D-ribose 1-phosphate: step 2/2.</text>
</comment>
<keyword evidence="4" id="KW-0456">Lyase</keyword>
<dbReference type="EMBL" id="KC811131">
    <property type="protein sequence ID" value="AGQ19419.1"/>
    <property type="molecule type" value="Genomic_DNA"/>
</dbReference>
<dbReference type="AlphaFoldDB" id="S5DKV1"/>
<dbReference type="InterPro" id="IPR013785">
    <property type="entry name" value="Aldolase_TIM"/>
</dbReference>
<protein>
    <recommendedName>
        <fullName evidence="3 7">Deoxyribose-phosphate aldolase</fullName>
        <ecNumber evidence="3 7">4.1.2.4</ecNumber>
    </recommendedName>
</protein>
<dbReference type="PANTHER" id="PTHR10889">
    <property type="entry name" value="DEOXYRIBOSE-PHOSPHATE ALDOLASE"/>
    <property type="match status" value="1"/>
</dbReference>
<dbReference type="Gene3D" id="3.20.20.70">
    <property type="entry name" value="Aldolase class I"/>
    <property type="match status" value="1"/>
</dbReference>
<evidence type="ECO:0000256" key="5">
    <source>
        <dbReference type="ARBA" id="ARBA00023270"/>
    </source>
</evidence>
<dbReference type="SMART" id="SM01133">
    <property type="entry name" value="DeoC"/>
    <property type="match status" value="1"/>
</dbReference>
<dbReference type="PANTHER" id="PTHR10889:SF3">
    <property type="entry name" value="DEOXYRIBOSE-PHOSPHATE ALDOLASE"/>
    <property type="match status" value="1"/>
</dbReference>
<evidence type="ECO:0000256" key="2">
    <source>
        <dbReference type="ARBA" id="ARBA00009473"/>
    </source>
</evidence>
<evidence type="ECO:0000313" key="8">
    <source>
        <dbReference type="EMBL" id="AGQ19419.1"/>
    </source>
</evidence>
<sequence length="313" mass="34148">MGKVINTTNPSLQWSDVLEMINDSRIDSVGLNERVNSLSTRSIKKDSKLDALNMIVSMCDLTTLEGEDTEGKISQMVAKAIKPDPLDTSISSVAAVCVYPSLVSIAKEKVSNSNVKVAAVSSYFPSGQVPMESKLLDTKYAIDSGADEIDIVINRKAFLEGDFRKVFDEIVALKEVCNDVHLKTILEVGDLKTYENIRKASIISLVAGSDFIKTSTGKLAIGSSRQACYVMLKSVLDYEALSGVKAGIKVAGGIRDSKDAIRYLVMINEEMGSDWLSPNLFRFGASSLLDDVLKQIKKLKTGAYQASYYFPRG</sequence>
<evidence type="ECO:0000256" key="3">
    <source>
        <dbReference type="ARBA" id="ARBA00012515"/>
    </source>
</evidence>
<comment type="catalytic activity">
    <reaction evidence="6">
        <text>2-deoxy-D-ribose 5-phosphate = D-glyceraldehyde 3-phosphate + acetaldehyde</text>
        <dbReference type="Rhea" id="RHEA:12821"/>
        <dbReference type="ChEBI" id="CHEBI:15343"/>
        <dbReference type="ChEBI" id="CHEBI:59776"/>
        <dbReference type="ChEBI" id="CHEBI:62877"/>
        <dbReference type="EC" id="4.1.2.4"/>
    </reaction>
</comment>
<evidence type="ECO:0000256" key="7">
    <source>
        <dbReference type="NCBIfam" id="TIGR00126"/>
    </source>
</evidence>
<proteinExistence type="inferred from homology"/>
<dbReference type="InterPro" id="IPR011343">
    <property type="entry name" value="DeoC"/>
</dbReference>
<dbReference type="SUPFAM" id="SSF51569">
    <property type="entry name" value="Aldolase"/>
    <property type="match status" value="1"/>
</dbReference>
<dbReference type="EC" id="4.1.2.4" evidence="3 7"/>
<evidence type="ECO:0000256" key="6">
    <source>
        <dbReference type="ARBA" id="ARBA00048791"/>
    </source>
</evidence>
<keyword evidence="5" id="KW-0704">Schiff base</keyword>
<dbReference type="InterPro" id="IPR002915">
    <property type="entry name" value="DeoC/FbaB/LacD_aldolase"/>
</dbReference>
<comment type="similarity">
    <text evidence="2">Belongs to the DeoC/FbaB aldolase family. DeoC type 2 subfamily.</text>
</comment>
<dbReference type="GO" id="GO:0005737">
    <property type="term" value="C:cytoplasm"/>
    <property type="evidence" value="ECO:0007669"/>
    <property type="project" value="InterPro"/>
</dbReference>
<evidence type="ECO:0000256" key="1">
    <source>
        <dbReference type="ARBA" id="ARBA00004816"/>
    </source>
</evidence>
<dbReference type="GO" id="GO:0004139">
    <property type="term" value="F:deoxyribose-phosphate aldolase activity"/>
    <property type="evidence" value="ECO:0007669"/>
    <property type="project" value="UniProtKB-UniRule"/>
</dbReference>
<accession>S5DKV1</accession>
<name>S5DKV1_9ACTN</name>
<dbReference type="NCBIfam" id="TIGR00126">
    <property type="entry name" value="deoC"/>
    <property type="match status" value="1"/>
</dbReference>
<evidence type="ECO:0000256" key="4">
    <source>
        <dbReference type="ARBA" id="ARBA00023239"/>
    </source>
</evidence>
<dbReference type="GO" id="GO:0009264">
    <property type="term" value="P:deoxyribonucleotide catabolic process"/>
    <property type="evidence" value="ECO:0007669"/>
    <property type="project" value="UniProtKB-UniRule"/>
</dbReference>